<evidence type="ECO:0000313" key="7">
    <source>
        <dbReference type="Proteomes" id="UP000622533"/>
    </source>
</evidence>
<dbReference type="AlphaFoldDB" id="A0A8J7D0Q0"/>
<keyword evidence="1" id="KW-0808">Transferase</keyword>
<keyword evidence="7" id="KW-1185">Reference proteome</keyword>
<name>A0A8J7D0Q0_DESMC</name>
<feature type="transmembrane region" description="Helical" evidence="4">
    <location>
        <begin position="178"/>
        <end position="195"/>
    </location>
</feature>
<keyword evidence="4" id="KW-0472">Membrane</keyword>
<dbReference type="GO" id="GO:0016020">
    <property type="term" value="C:membrane"/>
    <property type="evidence" value="ECO:0007669"/>
    <property type="project" value="InterPro"/>
</dbReference>
<gene>
    <name evidence="6" type="ORF">IQ276_13810</name>
</gene>
<evidence type="ECO:0000256" key="2">
    <source>
        <dbReference type="ARBA" id="ARBA00022777"/>
    </source>
</evidence>
<dbReference type="EMBL" id="JADEXS010000163">
    <property type="protein sequence ID" value="MBE9023462.1"/>
    <property type="molecule type" value="Genomic_DNA"/>
</dbReference>
<dbReference type="RefSeq" id="WP_193917113.1">
    <property type="nucleotide sequence ID" value="NZ_JADEXS020000001.1"/>
</dbReference>
<dbReference type="InterPro" id="IPR011712">
    <property type="entry name" value="Sig_transdc_His_kin_sub3_dim/P"/>
</dbReference>
<keyword evidence="3" id="KW-0902">Two-component regulatory system</keyword>
<keyword evidence="2 6" id="KW-0418">Kinase</keyword>
<dbReference type="GO" id="GO:0046983">
    <property type="term" value="F:protein dimerization activity"/>
    <property type="evidence" value="ECO:0007669"/>
    <property type="project" value="InterPro"/>
</dbReference>
<dbReference type="InterPro" id="IPR005467">
    <property type="entry name" value="His_kinase_dom"/>
</dbReference>
<feature type="transmembrane region" description="Helical" evidence="4">
    <location>
        <begin position="144"/>
        <end position="166"/>
    </location>
</feature>
<organism evidence="6 7">
    <name type="scientific">Desmonostoc muscorum LEGE 12446</name>
    <dbReference type="NCBI Taxonomy" id="1828758"/>
    <lineage>
        <taxon>Bacteria</taxon>
        <taxon>Bacillati</taxon>
        <taxon>Cyanobacteriota</taxon>
        <taxon>Cyanophyceae</taxon>
        <taxon>Nostocales</taxon>
        <taxon>Nostocaceae</taxon>
        <taxon>Desmonostoc</taxon>
    </lineage>
</organism>
<dbReference type="PANTHER" id="PTHR24421">
    <property type="entry name" value="NITRATE/NITRITE SENSOR PROTEIN NARX-RELATED"/>
    <property type="match status" value="1"/>
</dbReference>
<proteinExistence type="predicted"/>
<dbReference type="InterPro" id="IPR036890">
    <property type="entry name" value="HATPase_C_sf"/>
</dbReference>
<keyword evidence="4" id="KW-0812">Transmembrane</keyword>
<evidence type="ECO:0000256" key="3">
    <source>
        <dbReference type="ARBA" id="ARBA00023012"/>
    </source>
</evidence>
<reference evidence="6" key="1">
    <citation type="submission" date="2020-10" db="EMBL/GenBank/DDBJ databases">
        <authorList>
            <person name="Castelo-Branco R."/>
            <person name="Eusebio N."/>
            <person name="Adriana R."/>
            <person name="Vieira A."/>
            <person name="Brugerolle De Fraissinette N."/>
            <person name="Rezende De Castro R."/>
            <person name="Schneider M.P."/>
            <person name="Vasconcelos V."/>
            <person name="Leao P.N."/>
        </authorList>
    </citation>
    <scope>NUCLEOTIDE SEQUENCE</scope>
    <source>
        <strain evidence="6">LEGE 12446</strain>
    </source>
</reference>
<dbReference type="CDD" id="cd16917">
    <property type="entry name" value="HATPase_UhpB-NarQ-NarX-like"/>
    <property type="match status" value="1"/>
</dbReference>
<keyword evidence="4" id="KW-1133">Transmembrane helix</keyword>
<dbReference type="PROSITE" id="PS50109">
    <property type="entry name" value="HIS_KIN"/>
    <property type="match status" value="1"/>
</dbReference>
<accession>A0A8J7D0Q0</accession>
<dbReference type="PANTHER" id="PTHR24421:SF61">
    <property type="entry name" value="OXYGEN SENSOR HISTIDINE KINASE NREB"/>
    <property type="match status" value="1"/>
</dbReference>
<dbReference type="SMART" id="SM00387">
    <property type="entry name" value="HATPase_c"/>
    <property type="match status" value="1"/>
</dbReference>
<dbReference type="Gene3D" id="1.20.5.1930">
    <property type="match status" value="1"/>
</dbReference>
<dbReference type="Gene3D" id="3.30.565.10">
    <property type="entry name" value="Histidine kinase-like ATPase, C-terminal domain"/>
    <property type="match status" value="1"/>
</dbReference>
<evidence type="ECO:0000256" key="4">
    <source>
        <dbReference type="SAM" id="Phobius"/>
    </source>
</evidence>
<feature type="transmembrane region" description="Helical" evidence="4">
    <location>
        <begin position="104"/>
        <end position="124"/>
    </location>
</feature>
<evidence type="ECO:0000259" key="5">
    <source>
        <dbReference type="PROSITE" id="PS50109"/>
    </source>
</evidence>
<feature type="transmembrane region" description="Helical" evidence="4">
    <location>
        <begin position="6"/>
        <end position="26"/>
    </location>
</feature>
<feature type="domain" description="Histidine kinase" evidence="5">
    <location>
        <begin position="260"/>
        <end position="450"/>
    </location>
</feature>
<protein>
    <submittedName>
        <fullName evidence="6">Sensor histidine kinase</fullName>
    </submittedName>
</protein>
<feature type="transmembrane region" description="Helical" evidence="4">
    <location>
        <begin position="74"/>
        <end position="92"/>
    </location>
</feature>
<sequence length="450" mass="50029">MTFVPIILGIVAGICLYIGLLHLLIACGKLQTALHFCFGLLCLGSVVYILALILTYQATNVENYITAKKLVSSIGYIYGITIVWFIALYTRVKPVRLILVLNSLYVISLLINQISPTGILYSHISNLSSISLPWGESITSPKGTLNPLFSFQLLALISNTVFLFYACYRQYRCGEKQAALIVCLSVAILIGTVQHDRLVDLGTIKSIYLAEFGFMSFVVIMSLRLTKELIQAVKLREKLIESEQLRKIAVEIERNRLARDLHDSVSQRLFSVATIAEALPRVWQRYPETAQQGLEELVQLTQGALAEMRNLLLDLRSSSLTEKPLSELLQQLIEAILGRTSLQVITKLEGDRPVSDEVKLVFCRITQEALNNIIKHAQATQLSVSFHSDSQKMVLRIRDNGHGFDATKISPGHLGIAIMKERAQSIGGSFHLKSCPGEGTEIVLSWLSTV</sequence>
<dbReference type="SUPFAM" id="SSF55874">
    <property type="entry name" value="ATPase domain of HSP90 chaperone/DNA topoisomerase II/histidine kinase"/>
    <property type="match status" value="1"/>
</dbReference>
<dbReference type="InterPro" id="IPR050482">
    <property type="entry name" value="Sensor_HK_TwoCompSys"/>
</dbReference>
<dbReference type="Pfam" id="PF02518">
    <property type="entry name" value="HATPase_c"/>
    <property type="match status" value="1"/>
</dbReference>
<dbReference type="Pfam" id="PF07730">
    <property type="entry name" value="HisKA_3"/>
    <property type="match status" value="1"/>
</dbReference>
<evidence type="ECO:0000256" key="1">
    <source>
        <dbReference type="ARBA" id="ARBA00022679"/>
    </source>
</evidence>
<feature type="transmembrane region" description="Helical" evidence="4">
    <location>
        <begin position="33"/>
        <end position="54"/>
    </location>
</feature>
<dbReference type="Proteomes" id="UP000622533">
    <property type="component" value="Unassembled WGS sequence"/>
</dbReference>
<dbReference type="InterPro" id="IPR003594">
    <property type="entry name" value="HATPase_dom"/>
</dbReference>
<comment type="caution">
    <text evidence="6">The sequence shown here is derived from an EMBL/GenBank/DDBJ whole genome shotgun (WGS) entry which is preliminary data.</text>
</comment>
<dbReference type="GO" id="GO:0000155">
    <property type="term" value="F:phosphorelay sensor kinase activity"/>
    <property type="evidence" value="ECO:0007669"/>
    <property type="project" value="InterPro"/>
</dbReference>
<evidence type="ECO:0000313" key="6">
    <source>
        <dbReference type="EMBL" id="MBE9023462.1"/>
    </source>
</evidence>